<reference evidence="1 2" key="1">
    <citation type="submission" date="2022-05" db="EMBL/GenBank/DDBJ databases">
        <authorList>
            <consortium name="Genoscope - CEA"/>
            <person name="William W."/>
        </authorList>
    </citation>
    <scope>NUCLEOTIDE SEQUENCE [LARGE SCALE GENOMIC DNA]</scope>
</reference>
<sequence>MSSKNNIIFFIQGNQLLCDPATKVNTTVEVTLKVDPEKLREESPIYKNLNLLVSYNYEYCKALNRSDVAYELAVENLQLVQKRENWKHWQRRKLMVMFICTREISPGQLFTS</sequence>
<gene>
    <name evidence="1" type="ORF">PLOB_00026787</name>
</gene>
<protein>
    <submittedName>
        <fullName evidence="1">Uncharacterized protein</fullName>
    </submittedName>
</protein>
<keyword evidence="2" id="KW-1185">Reference proteome</keyword>
<evidence type="ECO:0000313" key="2">
    <source>
        <dbReference type="Proteomes" id="UP001159405"/>
    </source>
</evidence>
<proteinExistence type="predicted"/>
<name>A0ABN8NQE0_9CNID</name>
<organism evidence="1 2">
    <name type="scientific">Porites lobata</name>
    <dbReference type="NCBI Taxonomy" id="104759"/>
    <lineage>
        <taxon>Eukaryota</taxon>
        <taxon>Metazoa</taxon>
        <taxon>Cnidaria</taxon>
        <taxon>Anthozoa</taxon>
        <taxon>Hexacorallia</taxon>
        <taxon>Scleractinia</taxon>
        <taxon>Fungiina</taxon>
        <taxon>Poritidae</taxon>
        <taxon>Porites</taxon>
    </lineage>
</organism>
<evidence type="ECO:0000313" key="1">
    <source>
        <dbReference type="EMBL" id="CAH3118363.1"/>
    </source>
</evidence>
<dbReference type="Proteomes" id="UP001159405">
    <property type="component" value="Unassembled WGS sequence"/>
</dbReference>
<accession>A0ABN8NQE0</accession>
<comment type="caution">
    <text evidence="1">The sequence shown here is derived from an EMBL/GenBank/DDBJ whole genome shotgun (WGS) entry which is preliminary data.</text>
</comment>
<dbReference type="EMBL" id="CALNXK010000032">
    <property type="protein sequence ID" value="CAH3118363.1"/>
    <property type="molecule type" value="Genomic_DNA"/>
</dbReference>